<dbReference type="STRING" id="1132855.GCA_000384255_00039"/>
<reference evidence="1 2" key="1">
    <citation type="journal article" date="2018" name="Nat. Biotechnol.">
        <title>A standardized bacterial taxonomy based on genome phylogeny substantially revises the tree of life.</title>
        <authorList>
            <person name="Parks D.H."/>
            <person name="Chuvochina M."/>
            <person name="Waite D.W."/>
            <person name="Rinke C."/>
            <person name="Skarshewski A."/>
            <person name="Chaumeil P.A."/>
            <person name="Hugenholtz P."/>
        </authorList>
    </citation>
    <scope>NUCLEOTIDE SEQUENCE [LARGE SCALE GENOMIC DNA]</scope>
    <source>
        <strain evidence="1">UBA9958</strain>
    </source>
</reference>
<evidence type="ECO:0000313" key="1">
    <source>
        <dbReference type="EMBL" id="HBA08480.1"/>
    </source>
</evidence>
<accession>A0A351R8V9</accession>
<proteinExistence type="predicted"/>
<protein>
    <submittedName>
        <fullName evidence="1">Uncharacterized protein</fullName>
    </submittedName>
</protein>
<dbReference type="Proteomes" id="UP000264313">
    <property type="component" value="Unassembled WGS sequence"/>
</dbReference>
<dbReference type="EMBL" id="DNAA01000048">
    <property type="protein sequence ID" value="HBA08480.1"/>
    <property type="molecule type" value="Genomic_DNA"/>
</dbReference>
<evidence type="ECO:0000313" key="2">
    <source>
        <dbReference type="Proteomes" id="UP000264313"/>
    </source>
</evidence>
<name>A0A351R8V9_9PROT</name>
<comment type="caution">
    <text evidence="1">The sequence shown here is derived from an EMBL/GenBank/DDBJ whole genome shotgun (WGS) entry which is preliminary data.</text>
</comment>
<organism evidence="1 2">
    <name type="scientific">Methylotenera mobilis</name>
    <dbReference type="NCBI Taxonomy" id="359408"/>
    <lineage>
        <taxon>Bacteria</taxon>
        <taxon>Pseudomonadati</taxon>
        <taxon>Pseudomonadota</taxon>
        <taxon>Betaproteobacteria</taxon>
        <taxon>Nitrosomonadales</taxon>
        <taxon>Methylophilaceae</taxon>
        <taxon>Methylotenera</taxon>
    </lineage>
</organism>
<sequence length="73" mass="8434">MTKPEQAWPKWLRDDGSVVSCTEKVKVMTENFDELKQIAQDALEDGLLMEVSEQQMRDALHQLVDALINPYKK</sequence>
<dbReference type="AlphaFoldDB" id="A0A351R8V9"/>
<gene>
    <name evidence="1" type="ORF">DCW48_02030</name>
</gene>